<dbReference type="EMBL" id="SOGO01000033">
    <property type="protein sequence ID" value="TFD01210.1"/>
    <property type="molecule type" value="Genomic_DNA"/>
</dbReference>
<dbReference type="Gene3D" id="3.30.530.20">
    <property type="match status" value="1"/>
</dbReference>
<evidence type="ECO:0000313" key="2">
    <source>
        <dbReference type="Proteomes" id="UP000297851"/>
    </source>
</evidence>
<proteinExistence type="predicted"/>
<protein>
    <submittedName>
        <fullName evidence="1">SRPBCC domain-containing protein</fullName>
    </submittedName>
</protein>
<keyword evidence="2" id="KW-1185">Reference proteome</keyword>
<name>A0ABY2J8C3_9MICO</name>
<accession>A0ABY2J8C3</accession>
<sequence>MEQLHFTIRIDAPVHAVWSTMLDASTYRDWTRAFHEGSHYVGSWAEGSTIRFLAPGEDASHSGLVATVVENRLDEFISLEIHGAVSRGIDDTTSAHARRFAGAHEDYSFSESDGVTTLVVAVDTDEEFTAMFAADWPRALARLAELAEERAATAD</sequence>
<dbReference type="RefSeq" id="WP_134342347.1">
    <property type="nucleotide sequence ID" value="NZ_SOGO01000033.1"/>
</dbReference>
<organism evidence="1 2">
    <name type="scientific">Cryobacterium sandaracinum</name>
    <dbReference type="NCBI Taxonomy" id="1259247"/>
    <lineage>
        <taxon>Bacteria</taxon>
        <taxon>Bacillati</taxon>
        <taxon>Actinomycetota</taxon>
        <taxon>Actinomycetes</taxon>
        <taxon>Micrococcales</taxon>
        <taxon>Microbacteriaceae</taxon>
        <taxon>Cryobacterium</taxon>
    </lineage>
</organism>
<dbReference type="InterPro" id="IPR023393">
    <property type="entry name" value="START-like_dom_sf"/>
</dbReference>
<dbReference type="Proteomes" id="UP000297851">
    <property type="component" value="Unassembled WGS sequence"/>
</dbReference>
<dbReference type="SUPFAM" id="SSF55961">
    <property type="entry name" value="Bet v1-like"/>
    <property type="match status" value="1"/>
</dbReference>
<reference evidence="1 2" key="1">
    <citation type="submission" date="2019-03" db="EMBL/GenBank/DDBJ databases">
        <title>Genomics of glacier-inhabiting Cryobacterium strains.</title>
        <authorList>
            <person name="Liu Q."/>
            <person name="Xin Y.-H."/>
        </authorList>
    </citation>
    <scope>NUCLEOTIDE SEQUENCE [LARGE SCALE GENOMIC DNA]</scope>
    <source>
        <strain evidence="1 2">TMT2-16</strain>
    </source>
</reference>
<evidence type="ECO:0000313" key="1">
    <source>
        <dbReference type="EMBL" id="TFD01210.1"/>
    </source>
</evidence>
<comment type="caution">
    <text evidence="1">The sequence shown here is derived from an EMBL/GenBank/DDBJ whole genome shotgun (WGS) entry which is preliminary data.</text>
</comment>
<gene>
    <name evidence="1" type="ORF">E3T25_11700</name>
</gene>